<dbReference type="NCBIfam" id="TIGR01509">
    <property type="entry name" value="HAD-SF-IA-v3"/>
    <property type="match status" value="1"/>
</dbReference>
<dbReference type="InterPro" id="IPR023214">
    <property type="entry name" value="HAD_sf"/>
</dbReference>
<dbReference type="Proteomes" id="UP001565236">
    <property type="component" value="Unassembled WGS sequence"/>
</dbReference>
<accession>A0ABV4DQ90</accession>
<organism evidence="1 2">
    <name type="scientific">Ligilactobacillus faecis</name>
    <dbReference type="NCBI Taxonomy" id="762833"/>
    <lineage>
        <taxon>Bacteria</taxon>
        <taxon>Bacillati</taxon>
        <taxon>Bacillota</taxon>
        <taxon>Bacilli</taxon>
        <taxon>Lactobacillales</taxon>
        <taxon>Lactobacillaceae</taxon>
        <taxon>Ligilactobacillus</taxon>
    </lineage>
</organism>
<dbReference type="Gene3D" id="3.40.50.1000">
    <property type="entry name" value="HAD superfamily/HAD-like"/>
    <property type="match status" value="1"/>
</dbReference>
<protein>
    <submittedName>
        <fullName evidence="1">HAD family phosphatase</fullName>
    </submittedName>
</protein>
<dbReference type="InterPro" id="IPR041492">
    <property type="entry name" value="HAD_2"/>
</dbReference>
<dbReference type="SFLD" id="SFLDS00003">
    <property type="entry name" value="Haloacid_Dehalogenase"/>
    <property type="match status" value="1"/>
</dbReference>
<dbReference type="PANTHER" id="PTHR18901">
    <property type="entry name" value="2-DEOXYGLUCOSE-6-PHOSPHATE PHOSPHATASE 2"/>
    <property type="match status" value="1"/>
</dbReference>
<dbReference type="InterPro" id="IPR006439">
    <property type="entry name" value="HAD-SF_hydro_IA"/>
</dbReference>
<dbReference type="Gene3D" id="1.10.150.240">
    <property type="entry name" value="Putative phosphatase, domain 2"/>
    <property type="match status" value="1"/>
</dbReference>
<dbReference type="Pfam" id="PF13419">
    <property type="entry name" value="HAD_2"/>
    <property type="match status" value="1"/>
</dbReference>
<dbReference type="SFLD" id="SFLDG01129">
    <property type="entry name" value="C1.5:_HAD__Beta-PGM__Phosphata"/>
    <property type="match status" value="1"/>
</dbReference>
<dbReference type="InterPro" id="IPR023198">
    <property type="entry name" value="PGP-like_dom2"/>
</dbReference>
<proteinExistence type="predicted"/>
<sequence length="220" mass="24903">MELELVIFDMDGVIFDSEKVYYHANKLAAEKLKMDYSLDYYKQFIGAGTEPMKEQMIKDYGNDRTLIEDFLKLSSQYVHPLVERGELLVKPGFIALTDYLRAKEIPYVVASSNYRSEIEFFLDHTPVDKHGFKEIISAEDVHETKPAPEIFLTAFKKGGAKDKNKALVIEDSANGILAANRANLPVIMVPDVIEPTPTQEKQTLAILDDLNAVRSFITTH</sequence>
<dbReference type="SUPFAM" id="SSF56784">
    <property type="entry name" value="HAD-like"/>
    <property type="match status" value="1"/>
</dbReference>
<dbReference type="EMBL" id="JBCLUF010000018">
    <property type="protein sequence ID" value="MEY8662449.1"/>
    <property type="molecule type" value="Genomic_DNA"/>
</dbReference>
<evidence type="ECO:0000313" key="1">
    <source>
        <dbReference type="EMBL" id="MEY8662449.1"/>
    </source>
</evidence>
<evidence type="ECO:0000313" key="2">
    <source>
        <dbReference type="Proteomes" id="UP001565236"/>
    </source>
</evidence>
<name>A0ABV4DQ90_9LACO</name>
<dbReference type="PANTHER" id="PTHR18901:SF38">
    <property type="entry name" value="PSEUDOURIDINE-5'-PHOSPHATASE"/>
    <property type="match status" value="1"/>
</dbReference>
<gene>
    <name evidence="1" type="ORF">AALT52_06050</name>
</gene>
<comment type="caution">
    <text evidence="1">The sequence shown here is derived from an EMBL/GenBank/DDBJ whole genome shotgun (WGS) entry which is preliminary data.</text>
</comment>
<keyword evidence="2" id="KW-1185">Reference proteome</keyword>
<reference evidence="1 2" key="1">
    <citation type="submission" date="2024-03" db="EMBL/GenBank/DDBJ databases">
        <title>Mouse gut bacterial collection (mGBC) of GemPharmatech.</title>
        <authorList>
            <person name="He Y."/>
            <person name="Dong L."/>
            <person name="Wu D."/>
            <person name="Gao X."/>
            <person name="Lin Z."/>
        </authorList>
    </citation>
    <scope>NUCLEOTIDE SEQUENCE [LARGE SCALE GENOMIC DNA]</scope>
    <source>
        <strain evidence="1 2">15-30</strain>
    </source>
</reference>
<dbReference type="CDD" id="cd07505">
    <property type="entry name" value="HAD_BPGM-like"/>
    <property type="match status" value="1"/>
</dbReference>
<dbReference type="RefSeq" id="WP_369942023.1">
    <property type="nucleotide sequence ID" value="NZ_JBCLUF010000018.1"/>
</dbReference>
<dbReference type="InterPro" id="IPR036412">
    <property type="entry name" value="HAD-like_sf"/>
</dbReference>